<evidence type="ECO:0000259" key="1">
    <source>
        <dbReference type="SMART" id="SM00849"/>
    </source>
</evidence>
<dbReference type="InterPro" id="IPR036866">
    <property type="entry name" value="RibonucZ/Hydroxyglut_hydro"/>
</dbReference>
<dbReference type="InterPro" id="IPR050855">
    <property type="entry name" value="NDM-1-like"/>
</dbReference>
<reference evidence="3" key="1">
    <citation type="journal article" date="2019" name="Int. J. Syst. Evol. Microbiol.">
        <title>The Global Catalogue of Microorganisms (GCM) 10K type strain sequencing project: providing services to taxonomists for standard genome sequencing and annotation.</title>
        <authorList>
            <consortium name="The Broad Institute Genomics Platform"/>
            <consortium name="The Broad Institute Genome Sequencing Center for Infectious Disease"/>
            <person name="Wu L."/>
            <person name="Ma J."/>
        </authorList>
    </citation>
    <scope>NUCLEOTIDE SEQUENCE [LARGE SCALE GENOMIC DNA]</scope>
    <source>
        <strain evidence="3">JCM 17939</strain>
    </source>
</reference>
<dbReference type="EMBL" id="BAABHK010000007">
    <property type="protein sequence ID" value="GAA4629430.1"/>
    <property type="molecule type" value="Genomic_DNA"/>
</dbReference>
<dbReference type="SMART" id="SM00849">
    <property type="entry name" value="Lactamase_B"/>
    <property type="match status" value="1"/>
</dbReference>
<dbReference type="InterPro" id="IPR001279">
    <property type="entry name" value="Metallo-B-lactamas"/>
</dbReference>
<organism evidence="2 3">
    <name type="scientific">Actinoallomurus vinaceus</name>
    <dbReference type="NCBI Taxonomy" id="1080074"/>
    <lineage>
        <taxon>Bacteria</taxon>
        <taxon>Bacillati</taxon>
        <taxon>Actinomycetota</taxon>
        <taxon>Actinomycetes</taxon>
        <taxon>Streptosporangiales</taxon>
        <taxon>Thermomonosporaceae</taxon>
        <taxon>Actinoallomurus</taxon>
    </lineage>
</organism>
<dbReference type="SUPFAM" id="SSF56281">
    <property type="entry name" value="Metallo-hydrolase/oxidoreductase"/>
    <property type="match status" value="1"/>
</dbReference>
<evidence type="ECO:0000313" key="2">
    <source>
        <dbReference type="EMBL" id="GAA4629430.1"/>
    </source>
</evidence>
<dbReference type="PANTHER" id="PTHR42951">
    <property type="entry name" value="METALLO-BETA-LACTAMASE DOMAIN-CONTAINING"/>
    <property type="match status" value="1"/>
</dbReference>
<dbReference type="PANTHER" id="PTHR42951:SF14">
    <property type="entry name" value="METALLO-BETA-LACTAMASE SUPERFAMILY PROTEIN"/>
    <property type="match status" value="1"/>
</dbReference>
<evidence type="ECO:0000313" key="3">
    <source>
        <dbReference type="Proteomes" id="UP001501442"/>
    </source>
</evidence>
<dbReference type="Proteomes" id="UP001501442">
    <property type="component" value="Unassembled WGS sequence"/>
</dbReference>
<keyword evidence="3" id="KW-1185">Reference proteome</keyword>
<proteinExistence type="predicted"/>
<name>A0ABP8UES7_9ACTN</name>
<sequence length="284" mass="30850">MIMPGAPLNWSIHTAPSIPTEISDLPPDLPRRMWSPITATLITGERDAVLVDALMTIEQAGRLADRVAASGKNLTTIFVTHGHGDHWFGLGVLLDRFPRARAVAAPAVVAQMKKQMAPEFVASFWNTRFPGQIPDRLVAAEPLVGDRLELEGNELVVVGLGHTDTDDTTCLQVPSIGLVVAGDAVYNDVHLYLAESPAEGRRAWLRALDTVAALNPQAVIAGHKRPGRPDDPKNIAETQKYIHDFETLAERTTTALDLYRGMLELHPTRVNQGALWGSARSAKG</sequence>
<comment type="caution">
    <text evidence="2">The sequence shown here is derived from an EMBL/GenBank/DDBJ whole genome shotgun (WGS) entry which is preliminary data.</text>
</comment>
<dbReference type="Gene3D" id="3.60.15.10">
    <property type="entry name" value="Ribonuclease Z/Hydroxyacylglutathione hydrolase-like"/>
    <property type="match status" value="1"/>
</dbReference>
<gene>
    <name evidence="2" type="ORF">GCM10023196_050290</name>
</gene>
<dbReference type="Pfam" id="PF00753">
    <property type="entry name" value="Lactamase_B"/>
    <property type="match status" value="1"/>
</dbReference>
<feature type="domain" description="Metallo-beta-lactamase" evidence="1">
    <location>
        <begin position="36"/>
        <end position="223"/>
    </location>
</feature>
<protein>
    <submittedName>
        <fullName evidence="2">MBL fold metallo-hydrolase</fullName>
    </submittedName>
</protein>
<dbReference type="CDD" id="cd07739">
    <property type="entry name" value="metallo-hydrolase-like_MBL-fold"/>
    <property type="match status" value="1"/>
</dbReference>
<accession>A0ABP8UES7</accession>